<evidence type="ECO:0000256" key="1">
    <source>
        <dbReference type="ARBA" id="ARBA00012391"/>
    </source>
</evidence>
<dbReference type="InterPro" id="IPR054696">
    <property type="entry name" value="GTP-eEF1A_C"/>
</dbReference>
<dbReference type="InterPro" id="IPR009000">
    <property type="entry name" value="Transl_B-barrel_sf"/>
</dbReference>
<dbReference type="InterPro" id="IPR011779">
    <property type="entry name" value="SO4_adenylTrfase_lsu"/>
</dbReference>
<dbReference type="InterPro" id="IPR044139">
    <property type="entry name" value="CysN_NoDQ_III"/>
</dbReference>
<sequence length="460" mass="48699">MSVTETVTAGAEAGSATSLLRFATAGSVDDGKSTLVGRLLHDSKSVLADQLEAVSRASEARGQEAPDLALLTDGLRAEREQGITIDVAYRYFATPRRRFILADTPGHVQYTRNMVTGASTAELAVVLVDARNGVVEQTRRHAAVAALLRVPHVVLAVNKMDLVGYEEAVFAGIEREFTAYATSLGVPEITAIPISALAGDNVVAPSARMAWYAGPTVLEHLERVPVAHDPTGDAARFPVQYVIRPQTAEHPDYRGYAGQIASGVLRVGERVAVLPSGRTSTVEGIDALGQSVDVAWAPQSVTLRLADDLDIGRGDLVVPADAAVPVSQDLTATVCHLHDRPLRPGDRVLLKHTTRTVKAIVQDIPSRLTLTVSDEQRGLPQHPAPGELVANDIGRVVLRTAEALPVDPYAVSRRTGSFLLLDPADGSTLTAGMAGGAFAEGTFAEPGPGAERADDEGWDF</sequence>
<evidence type="ECO:0000313" key="10">
    <source>
        <dbReference type="Proteomes" id="UP000477722"/>
    </source>
</evidence>
<feature type="domain" description="Tr-type G" evidence="8">
    <location>
        <begin position="17"/>
        <end position="231"/>
    </location>
</feature>
<dbReference type="GO" id="GO:0003924">
    <property type="term" value="F:GTPase activity"/>
    <property type="evidence" value="ECO:0007669"/>
    <property type="project" value="InterPro"/>
</dbReference>
<dbReference type="InterPro" id="IPR027417">
    <property type="entry name" value="P-loop_NTPase"/>
</dbReference>
<dbReference type="SUPFAM" id="SSF52540">
    <property type="entry name" value="P-loop containing nucleoside triphosphate hydrolases"/>
    <property type="match status" value="1"/>
</dbReference>
<organism evidence="9 10">
    <name type="scientific">Streptomyces boncukensis</name>
    <dbReference type="NCBI Taxonomy" id="2711219"/>
    <lineage>
        <taxon>Bacteria</taxon>
        <taxon>Bacillati</taxon>
        <taxon>Actinomycetota</taxon>
        <taxon>Actinomycetes</taxon>
        <taxon>Kitasatosporales</taxon>
        <taxon>Streptomycetaceae</taxon>
        <taxon>Streptomyces</taxon>
    </lineage>
</organism>
<dbReference type="InterPro" id="IPR044138">
    <property type="entry name" value="CysN_II"/>
</dbReference>
<keyword evidence="4" id="KW-0547">Nucleotide-binding</keyword>
<name>A0A6G4WUZ6_9ACTN</name>
<dbReference type="EC" id="2.7.7.4" evidence="1"/>
<keyword evidence="3 9" id="KW-0548">Nucleotidyltransferase</keyword>
<dbReference type="CDD" id="cd04095">
    <property type="entry name" value="CysN_NoDQ_III"/>
    <property type="match status" value="1"/>
</dbReference>
<dbReference type="Pfam" id="PF00009">
    <property type="entry name" value="GTP_EFTU"/>
    <property type="match status" value="1"/>
</dbReference>
<evidence type="ECO:0000256" key="4">
    <source>
        <dbReference type="ARBA" id="ARBA00022741"/>
    </source>
</evidence>
<evidence type="ECO:0000256" key="6">
    <source>
        <dbReference type="ARBA" id="ARBA00023134"/>
    </source>
</evidence>
<dbReference type="InterPro" id="IPR050100">
    <property type="entry name" value="TRAFAC_GTPase_members"/>
</dbReference>
<dbReference type="GO" id="GO:0004781">
    <property type="term" value="F:sulfate adenylyltransferase (ATP) activity"/>
    <property type="evidence" value="ECO:0007669"/>
    <property type="project" value="UniProtKB-EC"/>
</dbReference>
<protein>
    <recommendedName>
        <fullName evidence="1">sulfate adenylyltransferase</fullName>
        <ecNumber evidence="1">2.7.7.4</ecNumber>
    </recommendedName>
</protein>
<dbReference type="GO" id="GO:0005525">
    <property type="term" value="F:GTP binding"/>
    <property type="evidence" value="ECO:0007669"/>
    <property type="project" value="UniProtKB-KW"/>
</dbReference>
<evidence type="ECO:0000313" key="9">
    <source>
        <dbReference type="EMBL" id="NGO68823.1"/>
    </source>
</evidence>
<evidence type="ECO:0000256" key="3">
    <source>
        <dbReference type="ARBA" id="ARBA00022695"/>
    </source>
</evidence>
<dbReference type="PROSITE" id="PS00301">
    <property type="entry name" value="G_TR_1"/>
    <property type="match status" value="1"/>
</dbReference>
<dbReference type="PANTHER" id="PTHR23115">
    <property type="entry name" value="TRANSLATION FACTOR"/>
    <property type="match status" value="1"/>
</dbReference>
<keyword evidence="2 9" id="KW-0808">Transferase</keyword>
<dbReference type="RefSeq" id="WP_165298521.1">
    <property type="nucleotide sequence ID" value="NZ_JAAKZZ010000080.1"/>
</dbReference>
<dbReference type="Proteomes" id="UP000477722">
    <property type="component" value="Unassembled WGS sequence"/>
</dbReference>
<evidence type="ECO:0000259" key="8">
    <source>
        <dbReference type="PROSITE" id="PS51722"/>
    </source>
</evidence>
<evidence type="ECO:0000256" key="7">
    <source>
        <dbReference type="SAM" id="MobiDB-lite"/>
    </source>
</evidence>
<dbReference type="InterPro" id="IPR009001">
    <property type="entry name" value="Transl_elong_EF1A/Init_IF2_C"/>
</dbReference>
<dbReference type="InterPro" id="IPR000795">
    <property type="entry name" value="T_Tr_GTP-bd_dom"/>
</dbReference>
<dbReference type="Pfam" id="PF22594">
    <property type="entry name" value="GTP-eEF1A_C"/>
    <property type="match status" value="1"/>
</dbReference>
<evidence type="ECO:0000256" key="2">
    <source>
        <dbReference type="ARBA" id="ARBA00022679"/>
    </source>
</evidence>
<dbReference type="CDD" id="cd03695">
    <property type="entry name" value="CysN_NodQ_II"/>
    <property type="match status" value="1"/>
</dbReference>
<gene>
    <name evidence="9" type="ORF">G5C65_10740</name>
</gene>
<dbReference type="EMBL" id="JAAKZZ010000080">
    <property type="protein sequence ID" value="NGO68823.1"/>
    <property type="molecule type" value="Genomic_DNA"/>
</dbReference>
<reference evidence="9 10" key="1">
    <citation type="submission" date="2020-02" db="EMBL/GenBank/DDBJ databases">
        <title>Whole-genome analyses of novel actinobacteria.</title>
        <authorList>
            <person name="Sahin N."/>
            <person name="Tatar D."/>
        </authorList>
    </citation>
    <scope>NUCLEOTIDE SEQUENCE [LARGE SCALE GENOMIC DNA]</scope>
    <source>
        <strain evidence="9 10">SB3404</strain>
    </source>
</reference>
<dbReference type="CDD" id="cd04166">
    <property type="entry name" value="CysN_ATPS"/>
    <property type="match status" value="1"/>
</dbReference>
<proteinExistence type="predicted"/>
<comment type="caution">
    <text evidence="9">The sequence shown here is derived from an EMBL/GenBank/DDBJ whole genome shotgun (WGS) entry which is preliminary data.</text>
</comment>
<keyword evidence="6" id="KW-0342">GTP-binding</keyword>
<dbReference type="PRINTS" id="PR00315">
    <property type="entry name" value="ELONGATNFCT"/>
</dbReference>
<keyword evidence="10" id="KW-1185">Reference proteome</keyword>
<feature type="region of interest" description="Disordered" evidence="7">
    <location>
        <begin position="440"/>
        <end position="460"/>
    </location>
</feature>
<dbReference type="NCBIfam" id="TIGR02034">
    <property type="entry name" value="CysN"/>
    <property type="match status" value="1"/>
</dbReference>
<dbReference type="GO" id="GO:0006790">
    <property type="term" value="P:sulfur compound metabolic process"/>
    <property type="evidence" value="ECO:0007669"/>
    <property type="project" value="InterPro"/>
</dbReference>
<dbReference type="InterPro" id="IPR041757">
    <property type="entry name" value="CysN_GTP-bd"/>
</dbReference>
<dbReference type="FunFam" id="3.40.50.300:FF:000119">
    <property type="entry name" value="Sulfate adenylyltransferase subunit 1"/>
    <property type="match status" value="1"/>
</dbReference>
<dbReference type="GO" id="GO:0005524">
    <property type="term" value="F:ATP binding"/>
    <property type="evidence" value="ECO:0007669"/>
    <property type="project" value="UniProtKB-KW"/>
</dbReference>
<dbReference type="SUPFAM" id="SSF50465">
    <property type="entry name" value="EF-Tu/eEF-1alpha/eIF2-gamma C-terminal domain"/>
    <property type="match status" value="1"/>
</dbReference>
<evidence type="ECO:0000256" key="5">
    <source>
        <dbReference type="ARBA" id="ARBA00022840"/>
    </source>
</evidence>
<dbReference type="Gene3D" id="3.40.50.300">
    <property type="entry name" value="P-loop containing nucleotide triphosphate hydrolases"/>
    <property type="match status" value="1"/>
</dbReference>
<dbReference type="AlphaFoldDB" id="A0A6G4WUZ6"/>
<accession>A0A6G4WUZ6</accession>
<dbReference type="PROSITE" id="PS51722">
    <property type="entry name" value="G_TR_2"/>
    <property type="match status" value="1"/>
</dbReference>
<dbReference type="Gene3D" id="2.40.30.10">
    <property type="entry name" value="Translation factors"/>
    <property type="match status" value="2"/>
</dbReference>
<keyword evidence="5" id="KW-0067">ATP-binding</keyword>
<dbReference type="InterPro" id="IPR031157">
    <property type="entry name" value="G_TR_CS"/>
</dbReference>
<dbReference type="SUPFAM" id="SSF50447">
    <property type="entry name" value="Translation proteins"/>
    <property type="match status" value="1"/>
</dbReference>